<sequence length="155" mass="18106">MKVLHFHKDTLFVLSEFQKKQVIRLSEFLSEFSDARIYPCYPLYIFFNDEKNLFDPKKLKSLTLQKIFYDENDSSVNIGIHAEFSDNDCSSLSKLISRVKIAEIKKSGPLTFTDKCSAFLEIPEIKITVIQVSDAVIEKNSWQLFNSKWIKLNRK</sequence>
<evidence type="ECO:0000313" key="4">
    <source>
        <dbReference type="Proteomes" id="UP000593591"/>
    </source>
</evidence>
<dbReference type="Proteomes" id="UP000578697">
    <property type="component" value="Unassembled WGS sequence"/>
</dbReference>
<reference evidence="1 3" key="2">
    <citation type="submission" date="2020-08" db="EMBL/GenBank/DDBJ databases">
        <title>Genomic Encyclopedia of Type Strains, Phase IV (KMG-IV): sequencing the most valuable type-strain genomes for metagenomic binning, comparative biology and taxonomic classification.</title>
        <authorList>
            <person name="Goeker M."/>
        </authorList>
    </citation>
    <scope>NUCLEOTIDE SEQUENCE [LARGE SCALE GENOMIC DNA]</scope>
    <source>
        <strain evidence="1 3">DSM 103679</strain>
    </source>
</reference>
<accession>A0A840S893</accession>
<dbReference type="EMBL" id="JACHFR010000001">
    <property type="protein sequence ID" value="MBB5217877.1"/>
    <property type="molecule type" value="Genomic_DNA"/>
</dbReference>
<dbReference type="KEGG" id="trc:DYE49_08000"/>
<dbReference type="RefSeq" id="WP_184651321.1">
    <property type="nucleotide sequence ID" value="NZ_JACHFR010000001.1"/>
</dbReference>
<gene>
    <name evidence="2" type="ORF">DYE49_08000</name>
    <name evidence="1" type="ORF">HNP77_000221</name>
</gene>
<evidence type="ECO:0000313" key="1">
    <source>
        <dbReference type="EMBL" id="MBB5217877.1"/>
    </source>
</evidence>
<organism evidence="1 3">
    <name type="scientific">Treponema rectale</name>
    <dbReference type="NCBI Taxonomy" id="744512"/>
    <lineage>
        <taxon>Bacteria</taxon>
        <taxon>Pseudomonadati</taxon>
        <taxon>Spirochaetota</taxon>
        <taxon>Spirochaetia</taxon>
        <taxon>Spirochaetales</taxon>
        <taxon>Treponemataceae</taxon>
        <taxon>Treponema</taxon>
    </lineage>
</organism>
<dbReference type="EMBL" id="CP031517">
    <property type="protein sequence ID" value="QOS40399.1"/>
    <property type="molecule type" value="Genomic_DNA"/>
</dbReference>
<reference evidence="2 4" key="1">
    <citation type="submission" date="2018-08" db="EMBL/GenBank/DDBJ databases">
        <title>The first complete genome of Treponema rectale (CHPAT), a commensal spirochete of the bovine rectum.</title>
        <authorList>
            <person name="Staton G.J."/>
            <person name="Clegg S.R."/>
            <person name="Carter S.D."/>
            <person name="Radford A.D."/>
            <person name="Darby A."/>
            <person name="Hall N."/>
            <person name="Birtles R.J."/>
            <person name="Evans N.J."/>
        </authorList>
    </citation>
    <scope>NUCLEOTIDE SEQUENCE [LARGE SCALE GENOMIC DNA]</scope>
    <source>
        <strain evidence="2 4">CHPA</strain>
    </source>
</reference>
<evidence type="ECO:0000313" key="3">
    <source>
        <dbReference type="Proteomes" id="UP000578697"/>
    </source>
</evidence>
<evidence type="ECO:0000313" key="2">
    <source>
        <dbReference type="EMBL" id="QOS40399.1"/>
    </source>
</evidence>
<keyword evidence="3" id="KW-1185">Reference proteome</keyword>
<proteinExistence type="predicted"/>
<dbReference type="Proteomes" id="UP000593591">
    <property type="component" value="Chromosome"/>
</dbReference>
<name>A0A840S893_9SPIR</name>
<dbReference type="AlphaFoldDB" id="A0A840S893"/>
<protein>
    <submittedName>
        <fullName evidence="1">Uncharacterized protein</fullName>
    </submittedName>
</protein>